<feature type="region of interest" description="Disordered" evidence="1">
    <location>
        <begin position="256"/>
        <end position="279"/>
    </location>
</feature>
<name>A0AA41S9U8_PAPNU</name>
<gene>
    <name evidence="2" type="ORF">MKW94_011715</name>
</gene>
<comment type="caution">
    <text evidence="2">The sequence shown here is derived from an EMBL/GenBank/DDBJ whole genome shotgun (WGS) entry which is preliminary data.</text>
</comment>
<feature type="region of interest" description="Disordered" evidence="1">
    <location>
        <begin position="477"/>
        <end position="507"/>
    </location>
</feature>
<proteinExistence type="predicted"/>
<evidence type="ECO:0000256" key="1">
    <source>
        <dbReference type="SAM" id="MobiDB-lite"/>
    </source>
</evidence>
<sequence length="525" mass="58412">MRNMPSGSYEGGVSEPWQNGPRVLEARGVVKELLKNILKVFPGGSTINDSTIDVLNDILMWNANSMREYMDPNTLSDRIASINNGRCEPQTFPSSSEHYYFNDWLSSPDCFMDSTNDNYCGESSQMAHLQPDGMFSNAGTTTTLQHQPQNNSLFEVDPLSFTMRSYSASQMPNFSGGNTHIAAQNGNYVDFYAPSGFRGASLEAFDQAYQNQGGLNYNFPVGTSQGSLQGTIQYAPPNSALQPSYLYAPTGQPSMDQRSYETGMTSRQQPLHQTRKRRAGRSLWKEVSAGCNYQATVCGSGCEYCGKHPLLVEFFLKRNEKSFRHLYPKLCEKMDYLSQHLEKCNNQSCGCSIYRPYYQHSDCLHINGFKKRQVSRKVAPHSLNLVRSTREVRDGGDDGQFPRKYTRINDGSGPLCASVDQLTSQVGVSQMGTFNETVVEKSITSWDWGWSALPAHDNGNSYSDQMSVDDHAQGLKTMRHKPDGASQTESPSSVQTPHSGITQESDEDTIRAMSALLDCELGPYC</sequence>
<keyword evidence="3" id="KW-1185">Reference proteome</keyword>
<protein>
    <submittedName>
        <fullName evidence="2">Uncharacterized protein</fullName>
    </submittedName>
</protein>
<evidence type="ECO:0000313" key="3">
    <source>
        <dbReference type="Proteomes" id="UP001177140"/>
    </source>
</evidence>
<organism evidence="2 3">
    <name type="scientific">Papaver nudicaule</name>
    <name type="common">Iceland poppy</name>
    <dbReference type="NCBI Taxonomy" id="74823"/>
    <lineage>
        <taxon>Eukaryota</taxon>
        <taxon>Viridiplantae</taxon>
        <taxon>Streptophyta</taxon>
        <taxon>Embryophyta</taxon>
        <taxon>Tracheophyta</taxon>
        <taxon>Spermatophyta</taxon>
        <taxon>Magnoliopsida</taxon>
        <taxon>Ranunculales</taxon>
        <taxon>Papaveraceae</taxon>
        <taxon>Papaveroideae</taxon>
        <taxon>Papaver</taxon>
    </lineage>
</organism>
<reference evidence="2" key="1">
    <citation type="submission" date="2022-03" db="EMBL/GenBank/DDBJ databases">
        <title>A functionally conserved STORR gene fusion in Papaver species that diverged 16.8 million years ago.</title>
        <authorList>
            <person name="Catania T."/>
        </authorList>
    </citation>
    <scope>NUCLEOTIDE SEQUENCE</scope>
    <source>
        <strain evidence="2">S-191538</strain>
    </source>
</reference>
<feature type="compositionally biased region" description="Polar residues" evidence="1">
    <location>
        <begin position="485"/>
        <end position="503"/>
    </location>
</feature>
<dbReference type="EMBL" id="JAJJMA010157792">
    <property type="protein sequence ID" value="MCL7035527.1"/>
    <property type="molecule type" value="Genomic_DNA"/>
</dbReference>
<dbReference type="AlphaFoldDB" id="A0AA41S9U8"/>
<dbReference type="Proteomes" id="UP001177140">
    <property type="component" value="Unassembled WGS sequence"/>
</dbReference>
<feature type="compositionally biased region" description="Polar residues" evidence="1">
    <location>
        <begin position="256"/>
        <end position="272"/>
    </location>
</feature>
<accession>A0AA41S9U8</accession>
<evidence type="ECO:0000313" key="2">
    <source>
        <dbReference type="EMBL" id="MCL7035527.1"/>
    </source>
</evidence>